<accession>A0AAV5TAX7</accession>
<name>A0AAV5TAX7_9BILA</name>
<dbReference type="AlphaFoldDB" id="A0AAV5TAX7"/>
<evidence type="ECO:0000313" key="1">
    <source>
        <dbReference type="EMBL" id="GMS91238.1"/>
    </source>
</evidence>
<keyword evidence="2" id="KW-1185">Reference proteome</keyword>
<reference evidence="1" key="1">
    <citation type="submission" date="2023-10" db="EMBL/GenBank/DDBJ databases">
        <title>Genome assembly of Pristionchus species.</title>
        <authorList>
            <person name="Yoshida K."/>
            <person name="Sommer R.J."/>
        </authorList>
    </citation>
    <scope>NUCLEOTIDE SEQUENCE</scope>
    <source>
        <strain evidence="1">RS0144</strain>
    </source>
</reference>
<gene>
    <name evidence="1" type="ORF">PENTCL1PPCAC_13413</name>
</gene>
<comment type="caution">
    <text evidence="1">The sequence shown here is derived from an EMBL/GenBank/DDBJ whole genome shotgun (WGS) entry which is preliminary data.</text>
</comment>
<dbReference type="EMBL" id="BTSX01000003">
    <property type="protein sequence ID" value="GMS91238.1"/>
    <property type="molecule type" value="Genomic_DNA"/>
</dbReference>
<proteinExistence type="predicted"/>
<sequence length="147" mass="16947">MLCERSQMPTEALHVEVEERRVVLLRDRGSKPIGTQGQDEKNFVDGMCGSDGMSNHVEVFSWAEVGWVYLLLANESTERETLKCFGNERVKIDGNTCYLGDLENVSLAYPTRKYLKITISLLRWATVERGARINLLDFNWFCFYLRS</sequence>
<organism evidence="1 2">
    <name type="scientific">Pristionchus entomophagus</name>
    <dbReference type="NCBI Taxonomy" id="358040"/>
    <lineage>
        <taxon>Eukaryota</taxon>
        <taxon>Metazoa</taxon>
        <taxon>Ecdysozoa</taxon>
        <taxon>Nematoda</taxon>
        <taxon>Chromadorea</taxon>
        <taxon>Rhabditida</taxon>
        <taxon>Rhabditina</taxon>
        <taxon>Diplogasteromorpha</taxon>
        <taxon>Diplogasteroidea</taxon>
        <taxon>Neodiplogasteridae</taxon>
        <taxon>Pristionchus</taxon>
    </lineage>
</organism>
<evidence type="ECO:0000313" key="2">
    <source>
        <dbReference type="Proteomes" id="UP001432027"/>
    </source>
</evidence>
<dbReference type="Proteomes" id="UP001432027">
    <property type="component" value="Unassembled WGS sequence"/>
</dbReference>
<protein>
    <submittedName>
        <fullName evidence="1">Uncharacterized protein</fullName>
    </submittedName>
</protein>